<dbReference type="PROSITE" id="PS00109">
    <property type="entry name" value="PROTEIN_KINASE_TYR"/>
    <property type="match status" value="1"/>
</dbReference>
<gene>
    <name evidence="8" type="primary">pknB_8</name>
    <name evidence="8" type="ORF">K227x_34970</name>
</gene>
<dbReference type="PROSITE" id="PS50011">
    <property type="entry name" value="PROTEIN_KINASE_DOM"/>
    <property type="match status" value="1"/>
</dbReference>
<reference evidence="8 9" key="1">
    <citation type="submission" date="2019-02" db="EMBL/GenBank/DDBJ databases">
        <title>Deep-cultivation of Planctomycetes and their phenomic and genomic characterization uncovers novel biology.</title>
        <authorList>
            <person name="Wiegand S."/>
            <person name="Jogler M."/>
            <person name="Boedeker C."/>
            <person name="Pinto D."/>
            <person name="Vollmers J."/>
            <person name="Rivas-Marin E."/>
            <person name="Kohn T."/>
            <person name="Peeters S.H."/>
            <person name="Heuer A."/>
            <person name="Rast P."/>
            <person name="Oberbeckmann S."/>
            <person name="Bunk B."/>
            <person name="Jeske O."/>
            <person name="Meyerdierks A."/>
            <person name="Storesund J.E."/>
            <person name="Kallscheuer N."/>
            <person name="Luecker S."/>
            <person name="Lage O.M."/>
            <person name="Pohl T."/>
            <person name="Merkel B.J."/>
            <person name="Hornburger P."/>
            <person name="Mueller R.-W."/>
            <person name="Bruemmer F."/>
            <person name="Labrenz M."/>
            <person name="Spormann A.M."/>
            <person name="Op den Camp H."/>
            <person name="Overmann J."/>
            <person name="Amann R."/>
            <person name="Jetten M.S.M."/>
            <person name="Mascher T."/>
            <person name="Medema M.H."/>
            <person name="Devos D.P."/>
            <person name="Kaster A.-K."/>
            <person name="Ovreas L."/>
            <person name="Rohde M."/>
            <person name="Galperin M.Y."/>
            <person name="Jogler C."/>
        </authorList>
    </citation>
    <scope>NUCLEOTIDE SEQUENCE [LARGE SCALE GENOMIC DNA]</scope>
    <source>
        <strain evidence="8 9">K22_7</strain>
    </source>
</reference>
<name>A0A517ND90_9BACT</name>
<evidence type="ECO:0000256" key="3">
    <source>
        <dbReference type="ARBA" id="ARBA00022777"/>
    </source>
</evidence>
<keyword evidence="3 8" id="KW-0418">Kinase</keyword>
<dbReference type="GO" id="GO:0006352">
    <property type="term" value="P:DNA-templated transcription initiation"/>
    <property type="evidence" value="ECO:0007669"/>
    <property type="project" value="InterPro"/>
</dbReference>
<organism evidence="8 9">
    <name type="scientific">Rubripirellula lacrimiformis</name>
    <dbReference type="NCBI Taxonomy" id="1930273"/>
    <lineage>
        <taxon>Bacteria</taxon>
        <taxon>Pseudomonadati</taxon>
        <taxon>Planctomycetota</taxon>
        <taxon>Planctomycetia</taxon>
        <taxon>Pirellulales</taxon>
        <taxon>Pirellulaceae</taxon>
        <taxon>Rubripirellula</taxon>
    </lineage>
</organism>
<dbReference type="SUPFAM" id="SSF56112">
    <property type="entry name" value="Protein kinase-like (PK-like)"/>
    <property type="match status" value="1"/>
</dbReference>
<evidence type="ECO:0000256" key="5">
    <source>
        <dbReference type="PROSITE-ProRule" id="PRU10141"/>
    </source>
</evidence>
<evidence type="ECO:0000259" key="7">
    <source>
        <dbReference type="PROSITE" id="PS50011"/>
    </source>
</evidence>
<dbReference type="RefSeq" id="WP_145171027.1">
    <property type="nucleotide sequence ID" value="NZ_CP036525.1"/>
</dbReference>
<dbReference type="EC" id="2.7.11.1" evidence="8"/>
<evidence type="ECO:0000256" key="2">
    <source>
        <dbReference type="ARBA" id="ARBA00022741"/>
    </source>
</evidence>
<feature type="region of interest" description="Disordered" evidence="6">
    <location>
        <begin position="112"/>
        <end position="131"/>
    </location>
</feature>
<dbReference type="CDD" id="cd14014">
    <property type="entry name" value="STKc_PknB_like"/>
    <property type="match status" value="1"/>
</dbReference>
<protein>
    <submittedName>
        <fullName evidence="8">Serine/threonine-protein kinase PknB</fullName>
        <ecNumber evidence="8">2.7.11.1</ecNumber>
    </submittedName>
</protein>
<dbReference type="InterPro" id="IPR053812">
    <property type="entry name" value="HTH_Sigma70_ECF-like"/>
</dbReference>
<evidence type="ECO:0000313" key="8">
    <source>
        <dbReference type="EMBL" id="QDT05099.1"/>
    </source>
</evidence>
<dbReference type="PANTHER" id="PTHR43289">
    <property type="entry name" value="MITOGEN-ACTIVATED PROTEIN KINASE KINASE KINASE 20-RELATED"/>
    <property type="match status" value="1"/>
</dbReference>
<keyword evidence="4 5" id="KW-0067">ATP-binding</keyword>
<dbReference type="OrthoDB" id="280689at2"/>
<proteinExistence type="predicted"/>
<dbReference type="InterPro" id="IPR013325">
    <property type="entry name" value="RNA_pol_sigma_r2"/>
</dbReference>
<dbReference type="KEGG" id="rlc:K227x_34970"/>
<dbReference type="GO" id="GO:0005524">
    <property type="term" value="F:ATP binding"/>
    <property type="evidence" value="ECO:0007669"/>
    <property type="project" value="UniProtKB-UniRule"/>
</dbReference>
<dbReference type="AlphaFoldDB" id="A0A517ND90"/>
<dbReference type="InterPro" id="IPR008266">
    <property type="entry name" value="Tyr_kinase_AS"/>
</dbReference>
<dbReference type="InterPro" id="IPR000719">
    <property type="entry name" value="Prot_kinase_dom"/>
</dbReference>
<dbReference type="Pfam" id="PF00069">
    <property type="entry name" value="Pkinase"/>
    <property type="match status" value="1"/>
</dbReference>
<dbReference type="SUPFAM" id="SSF88946">
    <property type="entry name" value="Sigma2 domain of RNA polymerase sigma factors"/>
    <property type="match status" value="1"/>
</dbReference>
<keyword evidence="1 8" id="KW-0808">Transferase</keyword>
<dbReference type="Gene3D" id="1.10.1740.10">
    <property type="match status" value="1"/>
</dbReference>
<dbReference type="PROSITE" id="PS00107">
    <property type="entry name" value="PROTEIN_KINASE_ATP"/>
    <property type="match status" value="1"/>
</dbReference>
<keyword evidence="2 5" id="KW-0547">Nucleotide-binding</keyword>
<evidence type="ECO:0000256" key="4">
    <source>
        <dbReference type="ARBA" id="ARBA00022840"/>
    </source>
</evidence>
<evidence type="ECO:0000313" key="9">
    <source>
        <dbReference type="Proteomes" id="UP000318538"/>
    </source>
</evidence>
<dbReference type="Proteomes" id="UP000318538">
    <property type="component" value="Chromosome"/>
</dbReference>
<evidence type="ECO:0000256" key="1">
    <source>
        <dbReference type="ARBA" id="ARBA00022679"/>
    </source>
</evidence>
<feature type="domain" description="Protein kinase" evidence="7">
    <location>
        <begin position="227"/>
        <end position="483"/>
    </location>
</feature>
<dbReference type="PANTHER" id="PTHR43289:SF6">
    <property type="entry name" value="SERINE_THREONINE-PROTEIN KINASE NEKL-3"/>
    <property type="match status" value="1"/>
</dbReference>
<dbReference type="EMBL" id="CP036525">
    <property type="protein sequence ID" value="QDT05099.1"/>
    <property type="molecule type" value="Genomic_DNA"/>
</dbReference>
<sequence>MEPDTRPEEKSKLSESITDRPDRWLLRAWKSGDERAAEVLFDRYAIRLVALVASRLNRRYQASIDPSEVVQSAMGSFFDAARHSRIQASRSVSLWPLLATFARRKMARSIERQSAAKRGGGQSRLSLDSVERQVASDDESNAYDEADAFLTTLKTELPEDLFVIVEGLLAGQAQRELAESLGIDERTVRRRLSRVRQLLDPNPARVEKFAHVADSAQALPRVNYNEFVLGKLIGSGGFGKVYRASMQSGGRTVVAVKFLRKAFWQNEGARESFLREINIASQINHPGVIRYLGFGESPHGGPYVISEWIDGRSLQEVSSVAPKQIIVWLRQICEAIGAVHQAGLVHGDLSPSNVLVDADDRITITDFGFSQASADSSSQVMGGTLGFAAPEQIAPAFGSISVKTDIYAIGGLIHWLLFRTPPSTGHCCEEALVETLSGHDPEVPPDEAVPEALLSILADTLRKSPADRTITVAGIVTKLDSALRSR</sequence>
<feature type="binding site" evidence="5">
    <location>
        <position position="257"/>
    </location>
    <ligand>
        <name>ATP</name>
        <dbReference type="ChEBI" id="CHEBI:30616"/>
    </ligand>
</feature>
<dbReference type="Gene3D" id="1.10.510.10">
    <property type="entry name" value="Transferase(Phosphotransferase) domain 1"/>
    <property type="match status" value="1"/>
</dbReference>
<keyword evidence="9" id="KW-1185">Reference proteome</keyword>
<evidence type="ECO:0000256" key="6">
    <source>
        <dbReference type="SAM" id="MobiDB-lite"/>
    </source>
</evidence>
<dbReference type="InterPro" id="IPR036388">
    <property type="entry name" value="WH-like_DNA-bd_sf"/>
</dbReference>
<accession>A0A517ND90</accession>
<dbReference type="GO" id="GO:0004674">
    <property type="term" value="F:protein serine/threonine kinase activity"/>
    <property type="evidence" value="ECO:0007669"/>
    <property type="project" value="UniProtKB-EC"/>
</dbReference>
<dbReference type="InterPro" id="IPR017441">
    <property type="entry name" value="Protein_kinase_ATP_BS"/>
</dbReference>
<dbReference type="Pfam" id="PF07638">
    <property type="entry name" value="Sigma70_ECF"/>
    <property type="match status" value="1"/>
</dbReference>
<dbReference type="GO" id="GO:0003700">
    <property type="term" value="F:DNA-binding transcription factor activity"/>
    <property type="evidence" value="ECO:0007669"/>
    <property type="project" value="InterPro"/>
</dbReference>
<dbReference type="Gene3D" id="1.10.10.10">
    <property type="entry name" value="Winged helix-like DNA-binding domain superfamily/Winged helix DNA-binding domain"/>
    <property type="match status" value="1"/>
</dbReference>
<dbReference type="InterPro" id="IPR011009">
    <property type="entry name" value="Kinase-like_dom_sf"/>
</dbReference>